<feature type="transmembrane region" description="Helical" evidence="5">
    <location>
        <begin position="73"/>
        <end position="97"/>
    </location>
</feature>
<dbReference type="Pfam" id="PF00924">
    <property type="entry name" value="MS_channel_2nd"/>
    <property type="match status" value="1"/>
</dbReference>
<reference evidence="7" key="1">
    <citation type="submission" date="2021-08" db="EMBL/GenBank/DDBJ databases">
        <title>Prevotella lacticifex sp. nov., isolated from rumen of cow.</title>
        <authorList>
            <person name="Shinkai T."/>
            <person name="Ikeyama N."/>
            <person name="Kumagai M."/>
            <person name="Ohmori H."/>
            <person name="Sakamoto M."/>
            <person name="Ohkuma M."/>
            <person name="Mitsumori M."/>
        </authorList>
    </citation>
    <scope>NUCLEOTIDE SEQUENCE</scope>
    <source>
        <strain evidence="7">DSM 11371</strain>
    </source>
</reference>
<evidence type="ECO:0000256" key="3">
    <source>
        <dbReference type="ARBA" id="ARBA00022989"/>
    </source>
</evidence>
<name>A0AA37HVN9_SEGBR</name>
<evidence type="ECO:0000256" key="5">
    <source>
        <dbReference type="SAM" id="Phobius"/>
    </source>
</evidence>
<dbReference type="InterPro" id="IPR010920">
    <property type="entry name" value="LSM_dom_sf"/>
</dbReference>
<comment type="subcellular location">
    <subcellularLocation>
        <location evidence="1">Membrane</location>
    </subcellularLocation>
</comment>
<protein>
    <submittedName>
        <fullName evidence="7">Membrane protein</fullName>
    </submittedName>
</protein>
<dbReference type="GO" id="GO:0005886">
    <property type="term" value="C:plasma membrane"/>
    <property type="evidence" value="ECO:0007669"/>
    <property type="project" value="TreeGrafter"/>
</dbReference>
<dbReference type="EMBL" id="BPTR01000001">
    <property type="protein sequence ID" value="GJG26413.1"/>
    <property type="molecule type" value="Genomic_DNA"/>
</dbReference>
<dbReference type="SUPFAM" id="SSF50182">
    <property type="entry name" value="Sm-like ribonucleoproteins"/>
    <property type="match status" value="1"/>
</dbReference>
<feature type="domain" description="Mechanosensitive ion channel MscS" evidence="6">
    <location>
        <begin position="191"/>
        <end position="258"/>
    </location>
</feature>
<dbReference type="RefSeq" id="WP_006283025.1">
    <property type="nucleotide sequence ID" value="NZ_BPTR01000001.1"/>
</dbReference>
<dbReference type="PANTHER" id="PTHR30414">
    <property type="entry name" value="MINICONDUCTANCE MECHANOSENSITIVE CHANNEL YBDG"/>
    <property type="match status" value="1"/>
</dbReference>
<organism evidence="7 8">
    <name type="scientific">Segatella bryantii</name>
    <name type="common">Prevotella bryantii</name>
    <dbReference type="NCBI Taxonomy" id="77095"/>
    <lineage>
        <taxon>Bacteria</taxon>
        <taxon>Pseudomonadati</taxon>
        <taxon>Bacteroidota</taxon>
        <taxon>Bacteroidia</taxon>
        <taxon>Bacteroidales</taxon>
        <taxon>Prevotellaceae</taxon>
        <taxon>Segatella</taxon>
    </lineage>
</organism>
<comment type="caution">
    <text evidence="7">The sequence shown here is derived from an EMBL/GenBank/DDBJ whole genome shotgun (WGS) entry which is preliminary data.</text>
</comment>
<feature type="transmembrane region" description="Helical" evidence="5">
    <location>
        <begin position="148"/>
        <end position="166"/>
    </location>
</feature>
<evidence type="ECO:0000256" key="1">
    <source>
        <dbReference type="ARBA" id="ARBA00004370"/>
    </source>
</evidence>
<accession>A0AA37HVN9</accession>
<dbReference type="AlphaFoldDB" id="A0AA37HVN9"/>
<dbReference type="InterPro" id="IPR030192">
    <property type="entry name" value="YbdG"/>
</dbReference>
<dbReference type="Proteomes" id="UP000887043">
    <property type="component" value="Unassembled WGS sequence"/>
</dbReference>
<evidence type="ECO:0000313" key="7">
    <source>
        <dbReference type="EMBL" id="GJG26413.1"/>
    </source>
</evidence>
<evidence type="ECO:0000256" key="4">
    <source>
        <dbReference type="ARBA" id="ARBA00023136"/>
    </source>
</evidence>
<dbReference type="PANTHER" id="PTHR30414:SF0">
    <property type="entry name" value="MINICONDUCTANCE MECHANOSENSITIVE CHANNEL YBDG"/>
    <property type="match status" value="1"/>
</dbReference>
<proteinExistence type="predicted"/>
<dbReference type="Gene3D" id="2.30.30.60">
    <property type="match status" value="1"/>
</dbReference>
<gene>
    <name evidence="7" type="ORF">PRRU23_01130</name>
</gene>
<evidence type="ECO:0000259" key="6">
    <source>
        <dbReference type="Pfam" id="PF00924"/>
    </source>
</evidence>
<feature type="transmembrane region" description="Helical" evidence="5">
    <location>
        <begin position="24"/>
        <end position="45"/>
    </location>
</feature>
<dbReference type="GO" id="GO:0071470">
    <property type="term" value="P:cellular response to osmotic stress"/>
    <property type="evidence" value="ECO:0007669"/>
    <property type="project" value="InterPro"/>
</dbReference>
<evidence type="ECO:0000256" key="2">
    <source>
        <dbReference type="ARBA" id="ARBA00022692"/>
    </source>
</evidence>
<keyword evidence="3 5" id="KW-1133">Transmembrane helix</keyword>
<dbReference type="InterPro" id="IPR023408">
    <property type="entry name" value="MscS_beta-dom_sf"/>
</dbReference>
<keyword evidence="4 5" id="KW-0472">Membrane</keyword>
<evidence type="ECO:0000313" key="8">
    <source>
        <dbReference type="Proteomes" id="UP000887043"/>
    </source>
</evidence>
<keyword evidence="2 5" id="KW-0812">Transmembrane</keyword>
<sequence length="371" mass="42102">MEDIKVFVEQLINLTGINGIAVPIIRHGVMILFAVLLSWVAGLLCRRLLVPLFKKIIAHTEVKWDDIIFSDKVLLSACHIVPAIVIWVLLPLVFYQYPFVRELLKRATAIYITVMSTRTLVVFIDGFNRLDDQPNRKSIQQYMRSFCGVLKIAMYFVATVVVVAIVLGKNPMTLFAGLGATSAILMLIFKDTITGLASGVRLNSNDMVHRGDWITVPGTPANGIVKDITLTTVKVQNFDNTIVTISPTTLVTGSFQNWIGMQQSPGRRVQRKFYLDCHSIKRVNEGKDTNFGQYRAAIKKYLETHKAVNANMLIMVRQMEGTQSGIPIEVYFFLKYKEWKVYEEHLASIMEHIYALAADFDVKLYEQYPEQ</sequence>
<dbReference type="GO" id="GO:0008381">
    <property type="term" value="F:mechanosensitive monoatomic ion channel activity"/>
    <property type="evidence" value="ECO:0007669"/>
    <property type="project" value="InterPro"/>
</dbReference>
<feature type="transmembrane region" description="Helical" evidence="5">
    <location>
        <begin position="172"/>
        <end position="189"/>
    </location>
</feature>
<dbReference type="InterPro" id="IPR006685">
    <property type="entry name" value="MscS_channel_2nd"/>
</dbReference>